<evidence type="ECO:0000313" key="2">
    <source>
        <dbReference type="Proteomes" id="UP001144280"/>
    </source>
</evidence>
<accession>A0ABQ5QS28</accession>
<proteinExistence type="predicted"/>
<evidence type="ECO:0000313" key="1">
    <source>
        <dbReference type="EMBL" id="GLH96120.1"/>
    </source>
</evidence>
<comment type="caution">
    <text evidence="1">The sequence shown here is derived from an EMBL/GenBank/DDBJ whole genome shotgun (WGS) entry which is preliminary data.</text>
</comment>
<keyword evidence="2" id="KW-1185">Reference proteome</keyword>
<organism evidence="1 2">
    <name type="scientific">Phytohabitans aurantiacus</name>
    <dbReference type="NCBI Taxonomy" id="3016789"/>
    <lineage>
        <taxon>Bacteria</taxon>
        <taxon>Bacillati</taxon>
        <taxon>Actinomycetota</taxon>
        <taxon>Actinomycetes</taxon>
        <taxon>Micromonosporales</taxon>
        <taxon>Micromonosporaceae</taxon>
    </lineage>
</organism>
<dbReference type="EMBL" id="BSDI01000006">
    <property type="protein sequence ID" value="GLH96120.1"/>
    <property type="molecule type" value="Genomic_DNA"/>
</dbReference>
<name>A0ABQ5QS28_9ACTN</name>
<reference evidence="1" key="1">
    <citation type="submission" date="2022-12" db="EMBL/GenBank/DDBJ databases">
        <title>New Phytohabitans aurantiacus sp. RD004123 nov., an actinomycete isolated from soil.</title>
        <authorList>
            <person name="Triningsih D.W."/>
            <person name="Harunari E."/>
            <person name="Igarashi Y."/>
        </authorList>
    </citation>
    <scope>NUCLEOTIDE SEQUENCE</scope>
    <source>
        <strain evidence="1">RD004123</strain>
    </source>
</reference>
<protein>
    <submittedName>
        <fullName evidence="1">Uncharacterized protein</fullName>
    </submittedName>
</protein>
<dbReference type="Proteomes" id="UP001144280">
    <property type="component" value="Unassembled WGS sequence"/>
</dbReference>
<sequence>MEVGGNAAFPADDEQMVLPVKVVLTNTPSIGAAPGAVVRVFQDGNIAGVLGTEGLGVTNLTVPVLVGAGTVAAHP</sequence>
<dbReference type="RefSeq" id="WP_281893259.1">
    <property type="nucleotide sequence ID" value="NZ_BSDI01000006.1"/>
</dbReference>
<gene>
    <name evidence="1" type="ORF">Pa4123_13930</name>
</gene>